<organism evidence="1">
    <name type="scientific">Salmonella enterica subsp. enterica serovar Typhi str. 404ty</name>
    <dbReference type="NCBI Taxonomy" id="497977"/>
    <lineage>
        <taxon>Bacteria</taxon>
        <taxon>Pseudomonadati</taxon>
        <taxon>Pseudomonadota</taxon>
        <taxon>Gammaproteobacteria</taxon>
        <taxon>Enterobacterales</taxon>
        <taxon>Enterobacteriaceae</taxon>
        <taxon>Salmonella</taxon>
    </lineage>
</organism>
<comment type="caution">
    <text evidence="1">The sequence shown here is derived from an EMBL/GenBank/DDBJ whole genome shotgun (WGS) entry which is preliminary data.</text>
</comment>
<dbReference type="EMBL" id="DAAPRM010000071">
    <property type="protein sequence ID" value="HAD7392896.1"/>
    <property type="molecule type" value="Genomic_DNA"/>
</dbReference>
<accession>A0A719T3W5</accession>
<gene>
    <name evidence="1" type="ORF">G1Y47_25045</name>
</gene>
<sequence>MRSANVYNKELSRHQLGGFIPVYDQIPGTHYFLLDGNRLGFMFICSPSPGVFDNQQDVLTELFKMDFPTDTICQTSLTALPDLILHLSAWSAVRGGRMEGHDKLKGDLLTAYQLDYYDRSLNEPLKPDHDKLMLRDFQVWISFSIPLKSALPSEIEKTRIDALYSDLISKLNTVGLFPHKVGAENWLYCMDKLLHPGKTSRWSEGHVEASTMRRLNEQINVPGRKYTVTENHFSSTTQ</sequence>
<reference evidence="1" key="2">
    <citation type="submission" date="2019-01" db="EMBL/GenBank/DDBJ databases">
        <authorList>
            <consortium name="NCBI Pathogen Detection Project"/>
        </authorList>
    </citation>
    <scope>NUCLEOTIDE SEQUENCE</scope>
    <source>
        <strain evidence="1">404ty</strain>
    </source>
</reference>
<protein>
    <submittedName>
        <fullName evidence="1">AAA family ATPase</fullName>
    </submittedName>
</protein>
<reference evidence="1" key="1">
    <citation type="journal article" date="2018" name="Genome Biol.">
        <title>SKESA: strategic k-mer extension for scrupulous assemblies.</title>
        <authorList>
            <person name="Souvorov A."/>
            <person name="Agarwala R."/>
            <person name="Lipman D.J."/>
        </authorList>
    </citation>
    <scope>NUCLEOTIDE SEQUENCE</scope>
    <source>
        <strain evidence="1">404ty</strain>
    </source>
</reference>
<name>A0A719T3W5_SALTI</name>
<dbReference type="Pfam" id="PF11130">
    <property type="entry name" value="TraC_F_IV"/>
    <property type="match status" value="1"/>
</dbReference>
<evidence type="ECO:0000313" key="1">
    <source>
        <dbReference type="EMBL" id="HAD7392896.1"/>
    </source>
</evidence>
<dbReference type="InterPro" id="IPR025955">
    <property type="entry name" value="TraC/Conjuga_ATPase"/>
</dbReference>
<proteinExistence type="predicted"/>
<dbReference type="AlphaFoldDB" id="A0A719T3W5"/>
<feature type="non-terminal residue" evidence="1">
    <location>
        <position position="238"/>
    </location>
</feature>